<dbReference type="RefSeq" id="WP_148819441.1">
    <property type="nucleotide sequence ID" value="NZ_CP043046.1"/>
</dbReference>
<dbReference type="Proteomes" id="UP000325161">
    <property type="component" value="Chromosome"/>
</dbReference>
<evidence type="ECO:0000256" key="5">
    <source>
        <dbReference type="ARBA" id="ARBA00023125"/>
    </source>
</evidence>
<dbReference type="EMBL" id="CP043046">
    <property type="protein sequence ID" value="QEI09370.1"/>
    <property type="molecule type" value="Genomic_DNA"/>
</dbReference>
<dbReference type="GO" id="GO:0005829">
    <property type="term" value="C:cytosol"/>
    <property type="evidence" value="ECO:0007669"/>
    <property type="project" value="UniProtKB-ARBA"/>
</dbReference>
<dbReference type="GO" id="GO:0003677">
    <property type="term" value="F:DNA binding"/>
    <property type="evidence" value="ECO:0007669"/>
    <property type="project" value="UniProtKB-KW"/>
</dbReference>
<evidence type="ECO:0000256" key="6">
    <source>
        <dbReference type="ARBA" id="ARBA00023159"/>
    </source>
</evidence>
<comment type="subcellular location">
    <subcellularLocation>
        <location evidence="1 8">Cytoplasm</location>
    </subcellularLocation>
</comment>
<evidence type="ECO:0000256" key="4">
    <source>
        <dbReference type="ARBA" id="ARBA00023015"/>
    </source>
</evidence>
<dbReference type="InterPro" id="IPR012340">
    <property type="entry name" value="NA-bd_OB-fold"/>
</dbReference>
<accession>A0A5C0B744</accession>
<dbReference type="PIRSF" id="PIRSF002599">
    <property type="entry name" value="Cold_shock_A"/>
    <property type="match status" value="1"/>
</dbReference>
<name>A0A5C0B744_9BURK</name>
<dbReference type="InterPro" id="IPR002059">
    <property type="entry name" value="CSP_DNA-bd"/>
</dbReference>
<protein>
    <recommendedName>
        <fullName evidence="2">Cold shock-like protein CspA</fullName>
    </recommendedName>
</protein>
<dbReference type="OrthoDB" id="9800919at2"/>
<keyword evidence="3" id="KW-0963">Cytoplasm</keyword>
<dbReference type="PANTHER" id="PTHR46565:SF20">
    <property type="entry name" value="COLD SHOCK DOMAIN-CONTAINING PROTEIN 4"/>
    <property type="match status" value="1"/>
</dbReference>
<keyword evidence="6" id="KW-0010">Activator</keyword>
<evidence type="ECO:0000256" key="8">
    <source>
        <dbReference type="RuleBase" id="RU000408"/>
    </source>
</evidence>
<proteinExistence type="predicted"/>
<dbReference type="InterPro" id="IPR012156">
    <property type="entry name" value="Cold_shock_CspA"/>
</dbReference>
<dbReference type="Gene3D" id="2.40.50.140">
    <property type="entry name" value="Nucleic acid-binding proteins"/>
    <property type="match status" value="1"/>
</dbReference>
<gene>
    <name evidence="10" type="ORF">FXN63_16705</name>
</gene>
<dbReference type="FunFam" id="2.40.50.140:FF:000006">
    <property type="entry name" value="Cold shock protein CspC"/>
    <property type="match status" value="1"/>
</dbReference>
<dbReference type="PANTHER" id="PTHR46565">
    <property type="entry name" value="COLD SHOCK DOMAIN PROTEIN 2"/>
    <property type="match status" value="1"/>
</dbReference>
<dbReference type="SMART" id="SM00357">
    <property type="entry name" value="CSP"/>
    <property type="match status" value="1"/>
</dbReference>
<evidence type="ECO:0000313" key="10">
    <source>
        <dbReference type="EMBL" id="QEI09370.1"/>
    </source>
</evidence>
<dbReference type="InterPro" id="IPR019844">
    <property type="entry name" value="CSD_CS"/>
</dbReference>
<sequence length="81" mass="8688">MSTEQSSAASNTADRASGIVKWFNDAKGFGFITPDDGGDDLFAHFSAIQMNGFKTLKEGQKVVYQITQGPKGKQALNITSD</sequence>
<evidence type="ECO:0000256" key="7">
    <source>
        <dbReference type="ARBA" id="ARBA00023163"/>
    </source>
</evidence>
<evidence type="ECO:0000256" key="1">
    <source>
        <dbReference type="ARBA" id="ARBA00004496"/>
    </source>
</evidence>
<keyword evidence="11" id="KW-1185">Reference proteome</keyword>
<keyword evidence="4" id="KW-0805">Transcription regulation</keyword>
<evidence type="ECO:0000313" key="11">
    <source>
        <dbReference type="Proteomes" id="UP000325161"/>
    </source>
</evidence>
<dbReference type="PRINTS" id="PR00050">
    <property type="entry name" value="COLDSHOCK"/>
</dbReference>
<dbReference type="CDD" id="cd04458">
    <property type="entry name" value="CSP_CDS"/>
    <property type="match status" value="1"/>
</dbReference>
<evidence type="ECO:0000256" key="3">
    <source>
        <dbReference type="ARBA" id="ARBA00022490"/>
    </source>
</evidence>
<keyword evidence="7" id="KW-0804">Transcription</keyword>
<evidence type="ECO:0000259" key="9">
    <source>
        <dbReference type="PROSITE" id="PS51857"/>
    </source>
</evidence>
<dbReference type="KEGG" id="pacr:FXN63_16705"/>
<keyword evidence="5" id="KW-0238">DNA-binding</keyword>
<dbReference type="Pfam" id="PF00313">
    <property type="entry name" value="CSD"/>
    <property type="match status" value="1"/>
</dbReference>
<evidence type="ECO:0000256" key="2">
    <source>
        <dbReference type="ARBA" id="ARBA00022332"/>
    </source>
</evidence>
<organism evidence="10 11">
    <name type="scientific">Pigmentiphaga aceris</name>
    <dbReference type="NCBI Taxonomy" id="1940612"/>
    <lineage>
        <taxon>Bacteria</taxon>
        <taxon>Pseudomonadati</taxon>
        <taxon>Pseudomonadota</taxon>
        <taxon>Betaproteobacteria</taxon>
        <taxon>Burkholderiales</taxon>
        <taxon>Alcaligenaceae</taxon>
        <taxon>Pigmentiphaga</taxon>
    </lineage>
</organism>
<dbReference type="SUPFAM" id="SSF50249">
    <property type="entry name" value="Nucleic acid-binding proteins"/>
    <property type="match status" value="1"/>
</dbReference>
<reference evidence="10 11" key="1">
    <citation type="submission" date="2019-08" db="EMBL/GenBank/DDBJ databases">
        <title>Amphibian skin-associated Pigmentiphaga: genome sequence and occurrence across geography and hosts.</title>
        <authorList>
            <person name="Bletz M.C."/>
            <person name="Bunk B."/>
            <person name="Sproeer C."/>
            <person name="Biwer P."/>
            <person name="Reiter S."/>
            <person name="Rabemananjara F.C.E."/>
            <person name="Schulz S."/>
            <person name="Overmann J."/>
            <person name="Vences M."/>
        </authorList>
    </citation>
    <scope>NUCLEOTIDE SEQUENCE [LARGE SCALE GENOMIC DNA]</scope>
    <source>
        <strain evidence="10 11">Mada1488</strain>
    </source>
</reference>
<dbReference type="AlphaFoldDB" id="A0A5C0B744"/>
<feature type="domain" description="CSD" evidence="9">
    <location>
        <begin position="15"/>
        <end position="80"/>
    </location>
</feature>
<dbReference type="PROSITE" id="PS00352">
    <property type="entry name" value="CSD_1"/>
    <property type="match status" value="1"/>
</dbReference>
<dbReference type="InterPro" id="IPR011129">
    <property type="entry name" value="CSD"/>
</dbReference>
<dbReference type="PROSITE" id="PS51857">
    <property type="entry name" value="CSD_2"/>
    <property type="match status" value="1"/>
</dbReference>